<proteinExistence type="predicted"/>
<organism evidence="2 3">
    <name type="scientific">Bubo bubo</name>
    <name type="common">Eurasian eagle-owl</name>
    <name type="synonym">Strix bubo</name>
    <dbReference type="NCBI Taxonomy" id="30461"/>
    <lineage>
        <taxon>Eukaryota</taxon>
        <taxon>Metazoa</taxon>
        <taxon>Chordata</taxon>
        <taxon>Craniata</taxon>
        <taxon>Vertebrata</taxon>
        <taxon>Euteleostomi</taxon>
        <taxon>Archelosauria</taxon>
        <taxon>Archosauria</taxon>
        <taxon>Dinosauria</taxon>
        <taxon>Saurischia</taxon>
        <taxon>Theropoda</taxon>
        <taxon>Coelurosauria</taxon>
        <taxon>Aves</taxon>
        <taxon>Neognathae</taxon>
        <taxon>Neoaves</taxon>
        <taxon>Telluraves</taxon>
        <taxon>Strigiformes</taxon>
        <taxon>Strigidae</taxon>
        <taxon>Bubo</taxon>
    </lineage>
</organism>
<dbReference type="Ensembl" id="ENSBOBT00000025557.1">
    <property type="protein sequence ID" value="ENSBOBP00000025011.1"/>
    <property type="gene ID" value="ENSBOBG00000014823.1"/>
</dbReference>
<accession>A0A8C0FXX1</accession>
<evidence type="ECO:0000313" key="2">
    <source>
        <dbReference type="Ensembl" id="ENSBOBP00000025011.1"/>
    </source>
</evidence>
<reference evidence="2" key="2">
    <citation type="submission" date="2025-09" db="UniProtKB">
        <authorList>
            <consortium name="Ensembl"/>
        </authorList>
    </citation>
    <scope>IDENTIFICATION</scope>
</reference>
<dbReference type="AlphaFoldDB" id="A0A8C0FXX1"/>
<sequence>MTTRQRKLLTGFTSRRIEDLAIRPGFLAFFSASMSSSSSSSAAAGSAFFAGETPSPTGSTSSNLQQESIKPVPRVQLPQSFALNSIKYILIEDIC</sequence>
<name>A0A8C0FXX1_BUBBB</name>
<feature type="region of interest" description="Disordered" evidence="1">
    <location>
        <begin position="52"/>
        <end position="71"/>
    </location>
</feature>
<dbReference type="Proteomes" id="UP000694567">
    <property type="component" value="Unplaced"/>
</dbReference>
<protein>
    <submittedName>
        <fullName evidence="2">Uncharacterized protein</fullName>
    </submittedName>
</protein>
<evidence type="ECO:0000256" key="1">
    <source>
        <dbReference type="SAM" id="MobiDB-lite"/>
    </source>
</evidence>
<reference evidence="2" key="1">
    <citation type="submission" date="2025-08" db="UniProtKB">
        <authorList>
            <consortium name="Ensembl"/>
        </authorList>
    </citation>
    <scope>IDENTIFICATION</scope>
</reference>
<feature type="compositionally biased region" description="Low complexity" evidence="1">
    <location>
        <begin position="52"/>
        <end position="62"/>
    </location>
</feature>
<evidence type="ECO:0000313" key="3">
    <source>
        <dbReference type="Proteomes" id="UP000694567"/>
    </source>
</evidence>
<keyword evidence="3" id="KW-1185">Reference proteome</keyword>